<gene>
    <name evidence="2" type="ORF">SAMN05660706_13043</name>
    <name evidence="3" type="ORF">SAMN05660706_13830</name>
</gene>
<feature type="domain" description="DUF6431" evidence="1">
    <location>
        <begin position="18"/>
        <end position="99"/>
    </location>
</feature>
<evidence type="ECO:0000313" key="2">
    <source>
        <dbReference type="EMBL" id="SFR14267.1"/>
    </source>
</evidence>
<proteinExistence type="predicted"/>
<keyword evidence="4" id="KW-1185">Reference proteome</keyword>
<organism evidence="3 4">
    <name type="scientific">Desulfoscipio geothermicus DSM 3669</name>
    <dbReference type="NCBI Taxonomy" id="1121426"/>
    <lineage>
        <taxon>Bacteria</taxon>
        <taxon>Bacillati</taxon>
        <taxon>Bacillota</taxon>
        <taxon>Clostridia</taxon>
        <taxon>Eubacteriales</taxon>
        <taxon>Desulfallaceae</taxon>
        <taxon>Desulfoscipio</taxon>
    </lineage>
</organism>
<dbReference type="InterPro" id="IPR045536">
    <property type="entry name" value="DUF6431"/>
</dbReference>
<evidence type="ECO:0000313" key="4">
    <source>
        <dbReference type="Proteomes" id="UP000199584"/>
    </source>
</evidence>
<reference evidence="3" key="2">
    <citation type="submission" date="2016-10" db="EMBL/GenBank/DDBJ databases">
        <authorList>
            <person name="de Groot N.N."/>
        </authorList>
    </citation>
    <scope>NUCLEOTIDE SEQUENCE [LARGE SCALE GENOMIC DNA]</scope>
    <source>
        <strain evidence="3">DSM 3669</strain>
    </source>
</reference>
<dbReference type="Pfam" id="PF20020">
    <property type="entry name" value="DUF6431"/>
    <property type="match status" value="1"/>
</dbReference>
<accession>A0A1I6EF87</accession>
<sequence>MKTLKKVFFVKSAEQIPCPCCNGPLYVIGSRQRKYINDLGDEIILIIRRLRCEHCSKIHHELPDILVPYKRYSSESIEVVITGNTALTVTADESTLNRWRHWFRALQNHFLGCLASIATLLGKESVKETSRLSKSTLQGIWNYVGDAVGWLARVVRPVVNINSWVHTRSAFLSTTGGR</sequence>
<dbReference type="RefSeq" id="WP_245779815.1">
    <property type="nucleotide sequence ID" value="NZ_FOYM01000030.1"/>
</dbReference>
<dbReference type="AlphaFoldDB" id="A0A1I6EF87"/>
<protein>
    <recommendedName>
        <fullName evidence="1">DUF6431 domain-containing protein</fullName>
    </recommendedName>
</protein>
<dbReference type="EMBL" id="FOYM01000030">
    <property type="protein sequence ID" value="SFR14267.1"/>
    <property type="molecule type" value="Genomic_DNA"/>
</dbReference>
<reference evidence="4" key="1">
    <citation type="submission" date="2016-10" db="EMBL/GenBank/DDBJ databases">
        <authorList>
            <person name="Varghese N."/>
            <person name="Submissions S."/>
        </authorList>
    </citation>
    <scope>NUCLEOTIDE SEQUENCE [LARGE SCALE GENOMIC DNA]</scope>
    <source>
        <strain evidence="4">DSM 3669</strain>
    </source>
</reference>
<name>A0A1I6EF87_9FIRM</name>
<dbReference type="Proteomes" id="UP000199584">
    <property type="component" value="Unassembled WGS sequence"/>
</dbReference>
<evidence type="ECO:0000313" key="3">
    <source>
        <dbReference type="EMBL" id="SFR16162.1"/>
    </source>
</evidence>
<evidence type="ECO:0000259" key="1">
    <source>
        <dbReference type="Pfam" id="PF20020"/>
    </source>
</evidence>
<dbReference type="EMBL" id="FOYM01000038">
    <property type="protein sequence ID" value="SFR16162.1"/>
    <property type="molecule type" value="Genomic_DNA"/>
</dbReference>